<dbReference type="PROSITE" id="PS50297">
    <property type="entry name" value="ANK_REP_REGION"/>
    <property type="match status" value="1"/>
</dbReference>
<keyword evidence="3" id="KW-0472">Membrane</keyword>
<name>A0AAD4XK91_9MAGN</name>
<dbReference type="PANTHER" id="PTHR24177:SF365">
    <property type="entry name" value="ANKYRIN REPEAT-CONTAINING PROTEIN NPR4-LIKE ISOFORM X1"/>
    <property type="match status" value="1"/>
</dbReference>
<dbReference type="SMART" id="SM00248">
    <property type="entry name" value="ANK"/>
    <property type="match status" value="3"/>
</dbReference>
<dbReference type="EMBL" id="JAJJMB010008687">
    <property type="protein sequence ID" value="KAI3921542.1"/>
    <property type="molecule type" value="Genomic_DNA"/>
</dbReference>
<feature type="region of interest" description="Disordered" evidence="2">
    <location>
        <begin position="400"/>
        <end position="419"/>
    </location>
</feature>
<gene>
    <name evidence="5" type="ORF">MKW98_013476</name>
</gene>
<feature type="transmembrane region" description="Helical" evidence="3">
    <location>
        <begin position="754"/>
        <end position="780"/>
    </location>
</feature>
<protein>
    <recommendedName>
        <fullName evidence="4">PGG domain-containing protein</fullName>
    </recommendedName>
</protein>
<evidence type="ECO:0000259" key="4">
    <source>
        <dbReference type="Pfam" id="PF13962"/>
    </source>
</evidence>
<dbReference type="PANTHER" id="PTHR24177">
    <property type="entry name" value="CASKIN"/>
    <property type="match status" value="1"/>
</dbReference>
<dbReference type="Pfam" id="PF12796">
    <property type="entry name" value="Ank_2"/>
    <property type="match status" value="1"/>
</dbReference>
<feature type="domain" description="PGG" evidence="4">
    <location>
        <begin position="661"/>
        <end position="778"/>
    </location>
</feature>
<dbReference type="InterPro" id="IPR026961">
    <property type="entry name" value="PGG_dom"/>
</dbReference>
<keyword evidence="3" id="KW-0812">Transmembrane</keyword>
<dbReference type="SUPFAM" id="SSF48403">
    <property type="entry name" value="Ankyrin repeat"/>
    <property type="match status" value="1"/>
</dbReference>
<dbReference type="AlphaFoldDB" id="A0AAD4XK91"/>
<dbReference type="InterPro" id="IPR002110">
    <property type="entry name" value="Ankyrin_rpt"/>
</dbReference>
<evidence type="ECO:0000256" key="2">
    <source>
        <dbReference type="SAM" id="MobiDB-lite"/>
    </source>
</evidence>
<keyword evidence="6" id="KW-1185">Reference proteome</keyword>
<feature type="transmembrane region" description="Helical" evidence="3">
    <location>
        <begin position="786"/>
        <end position="805"/>
    </location>
</feature>
<dbReference type="Pfam" id="PF13962">
    <property type="entry name" value="PGG"/>
    <property type="match status" value="1"/>
</dbReference>
<dbReference type="InterPro" id="IPR036770">
    <property type="entry name" value="Ankyrin_rpt-contain_sf"/>
</dbReference>
<proteinExistence type="predicted"/>
<sequence>MSTTRESGEDEDHLSPQEKMISRLIIKSQDEMFHRFEKSQDDMFYRLESMLCKVLVQPPHKDSEILKSAGSSSYCASYDIDDHVKTNPLFESEEKTSKNEDEKMKTDVDVDDENSEEPEQDTDQYIFEFGLFEAAKSGDWPKASNFFEKNPQVMMTNENCKIGLRIAILNNRLPFVKKFVELLPSEALEHKIKDNGFTALHTAAAYGYSEIAKVLVTKNPNLTQIRDKKGRVPLLLSIQAVTLGQKATVKYLYSVTKDEEPSSSPFSGTDGAKLLCTAIDANFYDIALLVLKKNPELLTKKQLITGNNDPSKHVHNPCALASMIQRPLAFYSGAKLTWWQHNIYSCKSIIGLTLIRLQKLSLIIHHDDPCFGFCPLFFIYINANVVCGAGTNVDMASTCNHDSQEDEQNASKNQKLSPPSLSKGWKCLGLWYPLQSRIGALYGTDGERDEENPQHISEGNQVCGINTWKSLVNRICFKQCIYKQKLTHKQALELIKEMFDQLHKTMTKSQVLEFFDKNSIMIKKAIKHGTIEIVEECLTKFPYLIWNDLGGQTMIQMAVAERNEKILDLICKFSGKEMMDLISRKDTTGNTLLHHVAKLAPPIPLNSVCGSALQVQRELQWYKGVESIIPEADKDRRNKEGQTAQQLFSEAHKDLVVQGGEWMKNISEACMVVAALIVTVAFAAVFTAPGGYVSDSSSPKNGTPVFLGTKSFTAFAIADALALFSSISSVLMFLAIYTSRHAEQDFYRSLPQKLIIGLTTLFISMATIMVSFGASLFIMLRHRFAWAPYPIAVLSCVPFILFASLQLPLFVEMVHSTYCHSLFRKQRYVRPCNQKYEKEE</sequence>
<dbReference type="Gene3D" id="1.25.40.20">
    <property type="entry name" value="Ankyrin repeat-containing domain"/>
    <property type="match status" value="2"/>
</dbReference>
<evidence type="ECO:0000313" key="5">
    <source>
        <dbReference type="EMBL" id="KAI3921542.1"/>
    </source>
</evidence>
<keyword evidence="3" id="KW-1133">Transmembrane helix</keyword>
<evidence type="ECO:0000256" key="1">
    <source>
        <dbReference type="PROSITE-ProRule" id="PRU00023"/>
    </source>
</evidence>
<feature type="transmembrane region" description="Helical" evidence="3">
    <location>
        <begin position="669"/>
        <end position="692"/>
    </location>
</feature>
<feature type="compositionally biased region" description="Basic and acidic residues" evidence="2">
    <location>
        <begin position="92"/>
        <end position="108"/>
    </location>
</feature>
<feature type="repeat" description="ANK" evidence="1">
    <location>
        <begin position="195"/>
        <end position="227"/>
    </location>
</feature>
<evidence type="ECO:0000256" key="3">
    <source>
        <dbReference type="SAM" id="Phobius"/>
    </source>
</evidence>
<dbReference type="Proteomes" id="UP001202328">
    <property type="component" value="Unassembled WGS sequence"/>
</dbReference>
<organism evidence="5 6">
    <name type="scientific">Papaver atlanticum</name>
    <dbReference type="NCBI Taxonomy" id="357466"/>
    <lineage>
        <taxon>Eukaryota</taxon>
        <taxon>Viridiplantae</taxon>
        <taxon>Streptophyta</taxon>
        <taxon>Embryophyta</taxon>
        <taxon>Tracheophyta</taxon>
        <taxon>Spermatophyta</taxon>
        <taxon>Magnoliopsida</taxon>
        <taxon>Ranunculales</taxon>
        <taxon>Papaveraceae</taxon>
        <taxon>Papaveroideae</taxon>
        <taxon>Papaver</taxon>
    </lineage>
</organism>
<feature type="region of interest" description="Disordered" evidence="2">
    <location>
        <begin position="86"/>
        <end position="120"/>
    </location>
</feature>
<accession>A0AAD4XK91</accession>
<reference evidence="5" key="1">
    <citation type="submission" date="2022-04" db="EMBL/GenBank/DDBJ databases">
        <title>A functionally conserved STORR gene fusion in Papaver species that diverged 16.8 million years ago.</title>
        <authorList>
            <person name="Catania T."/>
        </authorList>
    </citation>
    <scope>NUCLEOTIDE SEQUENCE</scope>
    <source>
        <strain evidence="5">S-188037</strain>
    </source>
</reference>
<comment type="caution">
    <text evidence="5">The sequence shown here is derived from an EMBL/GenBank/DDBJ whole genome shotgun (WGS) entry which is preliminary data.</text>
</comment>
<evidence type="ECO:0000313" key="6">
    <source>
        <dbReference type="Proteomes" id="UP001202328"/>
    </source>
</evidence>
<dbReference type="GO" id="GO:0016020">
    <property type="term" value="C:membrane"/>
    <property type="evidence" value="ECO:0007669"/>
    <property type="project" value="TreeGrafter"/>
</dbReference>
<keyword evidence="1" id="KW-0040">ANK repeat</keyword>
<feature type="compositionally biased region" description="Polar residues" evidence="2">
    <location>
        <begin position="410"/>
        <end position="419"/>
    </location>
</feature>
<feature type="transmembrane region" description="Helical" evidence="3">
    <location>
        <begin position="712"/>
        <end position="734"/>
    </location>
</feature>
<feature type="compositionally biased region" description="Acidic residues" evidence="2">
    <location>
        <begin position="109"/>
        <end position="120"/>
    </location>
</feature>
<dbReference type="PROSITE" id="PS50088">
    <property type="entry name" value="ANK_REPEAT"/>
    <property type="match status" value="1"/>
</dbReference>